<dbReference type="PANTHER" id="PTHR11559">
    <property type="entry name" value="CARBOXYLESTERASE"/>
    <property type="match status" value="1"/>
</dbReference>
<dbReference type="EMBL" id="JAAAJB010001729">
    <property type="protein sequence ID" value="KAG0247434.1"/>
    <property type="molecule type" value="Genomic_DNA"/>
</dbReference>
<feature type="domain" description="Carboxylesterase type B" evidence="4">
    <location>
        <begin position="5"/>
        <end position="294"/>
    </location>
</feature>
<dbReference type="SUPFAM" id="SSF53474">
    <property type="entry name" value="alpha/beta-Hydrolases"/>
    <property type="match status" value="1"/>
</dbReference>
<dbReference type="AlphaFoldDB" id="A0A9P6TUR8"/>
<name>A0A9P6TUR8_9FUNG</name>
<dbReference type="OrthoDB" id="408631at2759"/>
<protein>
    <recommendedName>
        <fullName evidence="3">Carboxylic ester hydrolase</fullName>
        <ecNumber evidence="3">3.1.1.-</ecNumber>
    </recommendedName>
</protein>
<dbReference type="InterPro" id="IPR029058">
    <property type="entry name" value="AB_hydrolase_fold"/>
</dbReference>
<evidence type="ECO:0000313" key="6">
    <source>
        <dbReference type="Proteomes" id="UP000807716"/>
    </source>
</evidence>
<dbReference type="Gene3D" id="3.40.50.1820">
    <property type="entry name" value="alpha/beta hydrolase"/>
    <property type="match status" value="1"/>
</dbReference>
<dbReference type="Proteomes" id="UP000807716">
    <property type="component" value="Unassembled WGS sequence"/>
</dbReference>
<dbReference type="InterPro" id="IPR019826">
    <property type="entry name" value="Carboxylesterase_B_AS"/>
</dbReference>
<comment type="caution">
    <text evidence="5">The sequence shown here is derived from an EMBL/GenBank/DDBJ whole genome shotgun (WGS) entry which is preliminary data.</text>
</comment>
<dbReference type="InterPro" id="IPR002018">
    <property type="entry name" value="CarbesteraseB"/>
</dbReference>
<dbReference type="EC" id="3.1.1.-" evidence="3"/>
<evidence type="ECO:0000256" key="1">
    <source>
        <dbReference type="ARBA" id="ARBA00005964"/>
    </source>
</evidence>
<feature type="non-terminal residue" evidence="5">
    <location>
        <position position="303"/>
    </location>
</feature>
<gene>
    <name evidence="5" type="ORF">DFQ27_002032</name>
</gene>
<dbReference type="GO" id="GO:0016787">
    <property type="term" value="F:hydrolase activity"/>
    <property type="evidence" value="ECO:0007669"/>
    <property type="project" value="UniProtKB-KW"/>
</dbReference>
<feature type="non-terminal residue" evidence="5">
    <location>
        <position position="1"/>
    </location>
</feature>
<comment type="similarity">
    <text evidence="1 3">Belongs to the type-B carboxylesterase/lipase family.</text>
</comment>
<evidence type="ECO:0000256" key="3">
    <source>
        <dbReference type="RuleBase" id="RU361235"/>
    </source>
</evidence>
<reference evidence="5" key="1">
    <citation type="journal article" date="2020" name="Fungal Divers.">
        <title>Resolving the Mortierellaceae phylogeny through synthesis of multi-gene phylogenetics and phylogenomics.</title>
        <authorList>
            <person name="Vandepol N."/>
            <person name="Liber J."/>
            <person name="Desiro A."/>
            <person name="Na H."/>
            <person name="Kennedy M."/>
            <person name="Barry K."/>
            <person name="Grigoriev I.V."/>
            <person name="Miller A.N."/>
            <person name="O'Donnell K."/>
            <person name="Stajich J.E."/>
            <person name="Bonito G."/>
        </authorList>
    </citation>
    <scope>NUCLEOTIDE SEQUENCE</scope>
    <source>
        <strain evidence="5">BC1065</strain>
    </source>
</reference>
<evidence type="ECO:0000313" key="5">
    <source>
        <dbReference type="EMBL" id="KAG0247434.1"/>
    </source>
</evidence>
<dbReference type="Pfam" id="PF00135">
    <property type="entry name" value="COesterase"/>
    <property type="match status" value="1"/>
</dbReference>
<keyword evidence="6" id="KW-1185">Reference proteome</keyword>
<sequence>WRDQNAFRFLGIPYAEAPVGERRFAKPVAKAPFTSTYNALNYRYICPQTKDGFMPLLMSWLENGATQHEDCLNLNVYTPSLKGPGVAGLPVIMYIHGGGFVTYAGSTILFEPGHLVARGGVVVVTINYRLGFLGWLENETAWGRSSVSGNQAIHDQILALQWIKKNIAAFGGDPNRVTVMGESAGAVSIRAMLSAPSTWDLYESVISQSDPANIPFKLPGTAAQEAAYFMQSLGCAVNDLNCARSAPVDQVLKAQANASAHALADNKWTTWALVFRPVIDGTFIPAEFSKLVTTGAYNTKANV</sequence>
<dbReference type="InterPro" id="IPR050309">
    <property type="entry name" value="Type-B_Carboxylest/Lipase"/>
</dbReference>
<keyword evidence="2 3" id="KW-0378">Hydrolase</keyword>
<dbReference type="PROSITE" id="PS00122">
    <property type="entry name" value="CARBOXYLESTERASE_B_1"/>
    <property type="match status" value="1"/>
</dbReference>
<accession>A0A9P6TUR8</accession>
<organism evidence="5 6">
    <name type="scientific">Actinomortierella ambigua</name>
    <dbReference type="NCBI Taxonomy" id="1343610"/>
    <lineage>
        <taxon>Eukaryota</taxon>
        <taxon>Fungi</taxon>
        <taxon>Fungi incertae sedis</taxon>
        <taxon>Mucoromycota</taxon>
        <taxon>Mortierellomycotina</taxon>
        <taxon>Mortierellomycetes</taxon>
        <taxon>Mortierellales</taxon>
        <taxon>Mortierellaceae</taxon>
        <taxon>Actinomortierella</taxon>
    </lineage>
</organism>
<evidence type="ECO:0000259" key="4">
    <source>
        <dbReference type="Pfam" id="PF00135"/>
    </source>
</evidence>
<evidence type="ECO:0000256" key="2">
    <source>
        <dbReference type="ARBA" id="ARBA00022801"/>
    </source>
</evidence>
<proteinExistence type="inferred from homology"/>